<accession>A0ACB9PDI4</accession>
<organism evidence="1 2">
    <name type="scientific">Bauhinia variegata</name>
    <name type="common">Purple orchid tree</name>
    <name type="synonym">Phanera variegata</name>
    <dbReference type="NCBI Taxonomy" id="167791"/>
    <lineage>
        <taxon>Eukaryota</taxon>
        <taxon>Viridiplantae</taxon>
        <taxon>Streptophyta</taxon>
        <taxon>Embryophyta</taxon>
        <taxon>Tracheophyta</taxon>
        <taxon>Spermatophyta</taxon>
        <taxon>Magnoliopsida</taxon>
        <taxon>eudicotyledons</taxon>
        <taxon>Gunneridae</taxon>
        <taxon>Pentapetalae</taxon>
        <taxon>rosids</taxon>
        <taxon>fabids</taxon>
        <taxon>Fabales</taxon>
        <taxon>Fabaceae</taxon>
        <taxon>Cercidoideae</taxon>
        <taxon>Cercideae</taxon>
        <taxon>Bauhiniinae</taxon>
        <taxon>Bauhinia</taxon>
    </lineage>
</organism>
<evidence type="ECO:0000313" key="2">
    <source>
        <dbReference type="Proteomes" id="UP000828941"/>
    </source>
</evidence>
<comment type="caution">
    <text evidence="1">The sequence shown here is derived from an EMBL/GenBank/DDBJ whole genome shotgun (WGS) entry which is preliminary data.</text>
</comment>
<protein>
    <submittedName>
        <fullName evidence="1">Uncharacterized protein</fullName>
    </submittedName>
</protein>
<proteinExistence type="predicted"/>
<keyword evidence="2" id="KW-1185">Reference proteome</keyword>
<evidence type="ECO:0000313" key="1">
    <source>
        <dbReference type="EMBL" id="KAI4346436.1"/>
    </source>
</evidence>
<sequence length="471" mass="54407">MSDNYGLQDVRQLISGRNYLRTNPPPQEPFSIDHCCLGSSVAPPPNTNSYEHVTAGDVISRGFAQFPLRDYSLALTPLTLNVTTTASDAFCSIEATENGWLGFDSENKRWSRQETLFLLEIRSRLDSKFRETLYKGPLWNEVSRIMAEEYGYQRSGRKCKEKFENLYKYYKKTKLEGRQDGKYYRFFHQLEAICGETSSTHASTSSETLTHKNRGRKKNIAPFNQPPSITINQDTDHALHNLNYFENLSFSNSSELFGTSSSENNDEDVSAMAYGMKQKGLEQRQVQGKGRRSWESKVEELVDTHMKKVIESQDAWMEKMFSVMEHREQEMASKEEERWKRESIRFDREVHELWAKERAWVESRDAALMEAVKKHIGKRSIEALPLAEPFVYPCQAGDSGSNSNNNNKSWAELEITNLIELRTGLELRFQESGHLEKGAWDEIAAKMACLGFDRSPNEYQQIWDEIIFRNL</sequence>
<name>A0ACB9PDI4_BAUVA</name>
<reference evidence="1 2" key="1">
    <citation type="journal article" date="2022" name="DNA Res.">
        <title>Chromosomal-level genome assembly of the orchid tree Bauhinia variegata (Leguminosae; Cercidoideae) supports the allotetraploid origin hypothesis of Bauhinia.</title>
        <authorList>
            <person name="Zhong Y."/>
            <person name="Chen Y."/>
            <person name="Zheng D."/>
            <person name="Pang J."/>
            <person name="Liu Y."/>
            <person name="Luo S."/>
            <person name="Meng S."/>
            <person name="Qian L."/>
            <person name="Wei D."/>
            <person name="Dai S."/>
            <person name="Zhou R."/>
        </authorList>
    </citation>
    <scope>NUCLEOTIDE SEQUENCE [LARGE SCALE GENOMIC DNA]</scope>
    <source>
        <strain evidence="1">BV-YZ2020</strain>
    </source>
</reference>
<dbReference type="Proteomes" id="UP000828941">
    <property type="component" value="Chromosome 4"/>
</dbReference>
<dbReference type="EMBL" id="CM039429">
    <property type="protein sequence ID" value="KAI4346436.1"/>
    <property type="molecule type" value="Genomic_DNA"/>
</dbReference>
<gene>
    <name evidence="1" type="ORF">L6164_007332</name>
</gene>